<dbReference type="GO" id="GO:0006635">
    <property type="term" value="P:fatty acid beta-oxidation"/>
    <property type="evidence" value="ECO:0007669"/>
    <property type="project" value="TreeGrafter"/>
</dbReference>
<dbReference type="GO" id="GO:0016836">
    <property type="term" value="F:hydro-lyase activity"/>
    <property type="evidence" value="ECO:0007669"/>
    <property type="project" value="UniProtKB-ARBA"/>
</dbReference>
<accession>A0A6J4U8C4</accession>
<dbReference type="PANTHER" id="PTHR11941:SF54">
    <property type="entry name" value="ENOYL-COA HYDRATASE, MITOCHONDRIAL"/>
    <property type="match status" value="1"/>
</dbReference>
<dbReference type="EC" id="4.2.1.55" evidence="4"/>
<evidence type="ECO:0000313" key="4">
    <source>
        <dbReference type="EMBL" id="CAA9540924.1"/>
    </source>
</evidence>
<dbReference type="AlphaFoldDB" id="A0A6J4U8C4"/>
<dbReference type="SUPFAM" id="SSF52096">
    <property type="entry name" value="ClpP/crotonase"/>
    <property type="match status" value="1"/>
</dbReference>
<dbReference type="InterPro" id="IPR001753">
    <property type="entry name" value="Enoyl-CoA_hydra/iso"/>
</dbReference>
<dbReference type="InterPro" id="IPR018376">
    <property type="entry name" value="Enoyl-CoA_hyd/isom_CS"/>
</dbReference>
<dbReference type="FunFam" id="3.90.226.10:FF:000009">
    <property type="entry name" value="Carnitinyl-CoA dehydratase"/>
    <property type="match status" value="1"/>
</dbReference>
<dbReference type="Pfam" id="PF00378">
    <property type="entry name" value="ECH_1"/>
    <property type="match status" value="1"/>
</dbReference>
<name>A0A6J4U8C4_9BACT</name>
<reference evidence="4" key="1">
    <citation type="submission" date="2020-02" db="EMBL/GenBank/DDBJ databases">
        <authorList>
            <person name="Meier V. D."/>
        </authorList>
    </citation>
    <scope>NUCLEOTIDE SEQUENCE</scope>
    <source>
        <strain evidence="4">AVDCRST_MAG88</strain>
    </source>
</reference>
<protein>
    <submittedName>
        <fullName evidence="4">3-hydroxybutyryl-CoA dehydratase</fullName>
        <ecNumber evidence="4">4.2.1.55</ecNumber>
    </submittedName>
</protein>
<dbReference type="InterPro" id="IPR014748">
    <property type="entry name" value="Enoyl-CoA_hydra_C"/>
</dbReference>
<evidence type="ECO:0000256" key="3">
    <source>
        <dbReference type="RuleBase" id="RU003707"/>
    </source>
</evidence>
<evidence type="ECO:0000256" key="2">
    <source>
        <dbReference type="ARBA" id="ARBA00023239"/>
    </source>
</evidence>
<proteinExistence type="inferred from homology"/>
<dbReference type="InterPro" id="IPR029045">
    <property type="entry name" value="ClpP/crotonase-like_dom_sf"/>
</dbReference>
<dbReference type="CDD" id="cd06558">
    <property type="entry name" value="crotonase-like"/>
    <property type="match status" value="1"/>
</dbReference>
<evidence type="ECO:0000256" key="1">
    <source>
        <dbReference type="ARBA" id="ARBA00005254"/>
    </source>
</evidence>
<dbReference type="PANTHER" id="PTHR11941">
    <property type="entry name" value="ENOYL-COA HYDRATASE-RELATED"/>
    <property type="match status" value="1"/>
</dbReference>
<dbReference type="Gene3D" id="1.10.12.10">
    <property type="entry name" value="Lyase 2-enoyl-coa Hydratase, Chain A, domain 2"/>
    <property type="match status" value="1"/>
</dbReference>
<dbReference type="EMBL" id="CADCWM010000003">
    <property type="protein sequence ID" value="CAA9540924.1"/>
    <property type="molecule type" value="Genomic_DNA"/>
</dbReference>
<gene>
    <name evidence="4" type="ORF">AVDCRST_MAG88-7</name>
</gene>
<keyword evidence="2 4" id="KW-0456">Lyase</keyword>
<dbReference type="Gene3D" id="3.90.226.10">
    <property type="entry name" value="2-enoyl-CoA Hydratase, Chain A, domain 1"/>
    <property type="match status" value="1"/>
</dbReference>
<comment type="similarity">
    <text evidence="1 3">Belongs to the enoyl-CoA hydratase/isomerase family.</text>
</comment>
<dbReference type="FunFam" id="1.10.12.10:FF:000001">
    <property type="entry name" value="Probable enoyl-CoA hydratase, mitochondrial"/>
    <property type="match status" value="1"/>
</dbReference>
<sequence length="256" mass="27096">MGVDLERDGPVATITINRPEALNAFNTAQLEALLARLQEVRGAGDVRAVIITGAGDRAFIAGADIKEMREKGPLEGKAFAELGHAICNTIEHDLPPTIAAVNGFALGGGCEIALACDIRLASERAQLGQPELVLGIIPGWGGTQRLPRLIGMGLAKELIFTGRRVGADEAFRLGLVNAVYPPGELLPRARELAATIAAQGPVAIRHAKRAMDRAFGEGAGGLEQEVQLFALLFGTADQREGMDAFVERRKPQFTGS</sequence>
<dbReference type="PROSITE" id="PS00166">
    <property type="entry name" value="ENOYL_COA_HYDRATASE"/>
    <property type="match status" value="1"/>
</dbReference>
<organism evidence="4">
    <name type="scientific">uncultured Thermomicrobiales bacterium</name>
    <dbReference type="NCBI Taxonomy" id="1645740"/>
    <lineage>
        <taxon>Bacteria</taxon>
        <taxon>Pseudomonadati</taxon>
        <taxon>Thermomicrobiota</taxon>
        <taxon>Thermomicrobia</taxon>
        <taxon>Thermomicrobiales</taxon>
        <taxon>environmental samples</taxon>
    </lineage>
</organism>